<dbReference type="InterPro" id="IPR003165">
    <property type="entry name" value="Piwi"/>
</dbReference>
<dbReference type="GO" id="GO:0003676">
    <property type="term" value="F:nucleic acid binding"/>
    <property type="evidence" value="ECO:0007669"/>
    <property type="project" value="InterPro"/>
</dbReference>
<dbReference type="PROSITE" id="PS50822">
    <property type="entry name" value="PIWI"/>
    <property type="match status" value="1"/>
</dbReference>
<dbReference type="EMBL" id="GBRH01219445">
    <property type="protein sequence ID" value="JAD78450.1"/>
    <property type="molecule type" value="Transcribed_RNA"/>
</dbReference>
<dbReference type="Gene3D" id="3.40.50.2300">
    <property type="match status" value="1"/>
</dbReference>
<dbReference type="SMART" id="SM00950">
    <property type="entry name" value="Piwi"/>
    <property type="match status" value="1"/>
</dbReference>
<proteinExistence type="predicted"/>
<protein>
    <recommendedName>
        <fullName evidence="1">Piwi domain-containing protein</fullName>
    </recommendedName>
</protein>
<accession>A0A0A9CYG3</accession>
<evidence type="ECO:0000313" key="2">
    <source>
        <dbReference type="EMBL" id="JAD78450.1"/>
    </source>
</evidence>
<reference evidence="2" key="1">
    <citation type="submission" date="2014-09" db="EMBL/GenBank/DDBJ databases">
        <authorList>
            <person name="Magalhaes I.L.F."/>
            <person name="Oliveira U."/>
            <person name="Santos F.R."/>
            <person name="Vidigal T.H.D.A."/>
            <person name="Brescovit A.D."/>
            <person name="Santos A.J."/>
        </authorList>
    </citation>
    <scope>NUCLEOTIDE SEQUENCE</scope>
    <source>
        <tissue evidence="2">Shoot tissue taken approximately 20 cm above the soil surface</tissue>
    </source>
</reference>
<sequence>MKMLGPQGRELDLLIVILPNNKGSLYGDIKRICETDIGLVSQCCLAKNVLKTCMERKRSKQYLANVALKINVKVGGKNAVLLDAFTKRLPCVGEVPTIIFGAHVMHPGKGSGPSIAAVVASQDWPEVTKYAGLASLQAHCQELIEDLFHVPHDFKTGDIAGGMIIEHLISFKRATGQKPQRIIFYRDAVSSGQLYQVMWQELVAIKKACSYLESDYNPSVTYVVLQKPHHTRFFADSDDDQFLFDGSILPGTVVDSDICHPNEFGFYLCSREATEGMMRPVHYHILVDENRFTADTFQCLTYFLCYTYARCTHSVSIVPHVYYAHLMASRGHLYMESMRMASEAASTSDGNVKVPCLPAVKDNLKSVMFYC</sequence>
<reference evidence="2" key="2">
    <citation type="journal article" date="2015" name="Data Brief">
        <title>Shoot transcriptome of the giant reed, Arundo donax.</title>
        <authorList>
            <person name="Barrero R.A."/>
            <person name="Guerrero F.D."/>
            <person name="Moolhuijzen P."/>
            <person name="Goolsby J.A."/>
            <person name="Tidwell J."/>
            <person name="Bellgard S.E."/>
            <person name="Bellgard M.I."/>
        </authorList>
    </citation>
    <scope>NUCLEOTIDE SEQUENCE</scope>
    <source>
        <tissue evidence="2">Shoot tissue taken approximately 20 cm above the soil surface</tissue>
    </source>
</reference>
<dbReference type="SUPFAM" id="SSF53098">
    <property type="entry name" value="Ribonuclease H-like"/>
    <property type="match status" value="1"/>
</dbReference>
<feature type="domain" description="Piwi" evidence="1">
    <location>
        <begin position="13"/>
        <end position="336"/>
    </location>
</feature>
<evidence type="ECO:0000259" key="1">
    <source>
        <dbReference type="PROSITE" id="PS50822"/>
    </source>
</evidence>
<dbReference type="PANTHER" id="PTHR22891">
    <property type="entry name" value="EUKARYOTIC TRANSLATION INITIATION FACTOR 2C"/>
    <property type="match status" value="1"/>
</dbReference>
<dbReference type="InterPro" id="IPR036397">
    <property type="entry name" value="RNaseH_sf"/>
</dbReference>
<name>A0A0A9CYG3_ARUDO</name>
<dbReference type="AlphaFoldDB" id="A0A0A9CYG3"/>
<dbReference type="Gene3D" id="3.30.420.10">
    <property type="entry name" value="Ribonuclease H-like superfamily/Ribonuclease H"/>
    <property type="match status" value="1"/>
</dbReference>
<dbReference type="InterPro" id="IPR012337">
    <property type="entry name" value="RNaseH-like_sf"/>
</dbReference>
<organism evidence="2">
    <name type="scientific">Arundo donax</name>
    <name type="common">Giant reed</name>
    <name type="synonym">Donax arundinaceus</name>
    <dbReference type="NCBI Taxonomy" id="35708"/>
    <lineage>
        <taxon>Eukaryota</taxon>
        <taxon>Viridiplantae</taxon>
        <taxon>Streptophyta</taxon>
        <taxon>Embryophyta</taxon>
        <taxon>Tracheophyta</taxon>
        <taxon>Spermatophyta</taxon>
        <taxon>Magnoliopsida</taxon>
        <taxon>Liliopsida</taxon>
        <taxon>Poales</taxon>
        <taxon>Poaceae</taxon>
        <taxon>PACMAD clade</taxon>
        <taxon>Arundinoideae</taxon>
        <taxon>Arundineae</taxon>
        <taxon>Arundo</taxon>
    </lineage>
</organism>
<dbReference type="Pfam" id="PF02171">
    <property type="entry name" value="Piwi"/>
    <property type="match status" value="1"/>
</dbReference>